<dbReference type="SUPFAM" id="SSF52540">
    <property type="entry name" value="P-loop containing nucleoside triphosphate hydrolases"/>
    <property type="match status" value="1"/>
</dbReference>
<dbReference type="EMBL" id="FPIA01000004">
    <property type="protein sequence ID" value="SFV88020.1"/>
    <property type="molecule type" value="Genomic_DNA"/>
</dbReference>
<dbReference type="PANTHER" id="PTHR11088:SF60">
    <property type="entry name" value="TRNA DIMETHYLALLYLTRANSFERASE"/>
    <property type="match status" value="1"/>
</dbReference>
<accession>A0A1W1E223</accession>
<dbReference type="AlphaFoldDB" id="A0A1W1E223"/>
<evidence type="ECO:0000256" key="4">
    <source>
        <dbReference type="ARBA" id="ARBA00022679"/>
    </source>
</evidence>
<evidence type="ECO:0000256" key="1">
    <source>
        <dbReference type="ARBA" id="ARBA00001946"/>
    </source>
</evidence>
<dbReference type="GO" id="GO:0052381">
    <property type="term" value="F:tRNA dimethylallyltransferase activity"/>
    <property type="evidence" value="ECO:0007669"/>
    <property type="project" value="UniProtKB-EC"/>
</dbReference>
<dbReference type="PANTHER" id="PTHR11088">
    <property type="entry name" value="TRNA DIMETHYLALLYLTRANSFERASE"/>
    <property type="match status" value="1"/>
</dbReference>
<dbReference type="Pfam" id="PF01715">
    <property type="entry name" value="IPPT"/>
    <property type="match status" value="1"/>
</dbReference>
<dbReference type="EC" id="2.5.1.75" evidence="3"/>
<evidence type="ECO:0000256" key="7">
    <source>
        <dbReference type="ARBA" id="ARBA00022840"/>
    </source>
</evidence>
<keyword evidence="6" id="KW-0547">Nucleotide-binding</keyword>
<comment type="catalytic activity">
    <reaction evidence="9">
        <text>adenosine(37) in tRNA + dimethylallyl diphosphate = N(6)-dimethylallyladenosine(37) in tRNA + diphosphate</text>
        <dbReference type="Rhea" id="RHEA:26482"/>
        <dbReference type="Rhea" id="RHEA-COMP:10162"/>
        <dbReference type="Rhea" id="RHEA-COMP:10375"/>
        <dbReference type="ChEBI" id="CHEBI:33019"/>
        <dbReference type="ChEBI" id="CHEBI:57623"/>
        <dbReference type="ChEBI" id="CHEBI:74411"/>
        <dbReference type="ChEBI" id="CHEBI:74415"/>
        <dbReference type="EC" id="2.5.1.75"/>
    </reaction>
</comment>
<protein>
    <recommendedName>
        <fullName evidence="3">tRNA dimethylallyltransferase</fullName>
        <ecNumber evidence="3">2.5.1.75</ecNumber>
    </recommendedName>
</protein>
<dbReference type="InterPro" id="IPR039657">
    <property type="entry name" value="Dimethylallyltransferase"/>
</dbReference>
<dbReference type="NCBIfam" id="TIGR00174">
    <property type="entry name" value="miaA"/>
    <property type="match status" value="1"/>
</dbReference>
<dbReference type="InterPro" id="IPR027417">
    <property type="entry name" value="P-loop_NTPase"/>
</dbReference>
<keyword evidence="7" id="KW-0067">ATP-binding</keyword>
<proteinExistence type="inferred from homology"/>
<comment type="similarity">
    <text evidence="2">Belongs to the IPP transferase family.</text>
</comment>
<evidence type="ECO:0000256" key="6">
    <source>
        <dbReference type="ARBA" id="ARBA00022741"/>
    </source>
</evidence>
<evidence type="ECO:0000313" key="10">
    <source>
        <dbReference type="EMBL" id="SFV88020.1"/>
    </source>
</evidence>
<name>A0A1W1E223_9ZZZZ</name>
<keyword evidence="5" id="KW-0819">tRNA processing</keyword>
<evidence type="ECO:0000256" key="3">
    <source>
        <dbReference type="ARBA" id="ARBA00012665"/>
    </source>
</evidence>
<dbReference type="Gene3D" id="1.10.20.140">
    <property type="match status" value="1"/>
</dbReference>
<evidence type="ECO:0000256" key="8">
    <source>
        <dbReference type="ARBA" id="ARBA00022842"/>
    </source>
</evidence>
<evidence type="ECO:0000256" key="5">
    <source>
        <dbReference type="ARBA" id="ARBA00022694"/>
    </source>
</evidence>
<reference evidence="10" key="1">
    <citation type="submission" date="2016-10" db="EMBL/GenBank/DDBJ databases">
        <authorList>
            <person name="de Groot N.N."/>
        </authorList>
    </citation>
    <scope>NUCLEOTIDE SEQUENCE</scope>
</reference>
<keyword evidence="4 10" id="KW-0808">Transferase</keyword>
<dbReference type="InterPro" id="IPR018022">
    <property type="entry name" value="IPT"/>
</dbReference>
<gene>
    <name evidence="10" type="ORF">MNB_SUP05-SYMBIONT-7-718</name>
</gene>
<keyword evidence="8" id="KW-0460">Magnesium</keyword>
<dbReference type="FunFam" id="1.10.20.140:FF:000001">
    <property type="entry name" value="tRNA dimethylallyltransferase"/>
    <property type="match status" value="1"/>
</dbReference>
<evidence type="ECO:0000256" key="9">
    <source>
        <dbReference type="ARBA" id="ARBA00049563"/>
    </source>
</evidence>
<dbReference type="HAMAP" id="MF_00185">
    <property type="entry name" value="IPP_trans"/>
    <property type="match status" value="1"/>
</dbReference>
<evidence type="ECO:0000256" key="2">
    <source>
        <dbReference type="ARBA" id="ARBA00005842"/>
    </source>
</evidence>
<dbReference type="GO" id="GO:0006400">
    <property type="term" value="P:tRNA modification"/>
    <property type="evidence" value="ECO:0007669"/>
    <property type="project" value="TreeGrafter"/>
</dbReference>
<dbReference type="Gene3D" id="3.40.50.300">
    <property type="entry name" value="P-loop containing nucleotide triphosphate hydrolases"/>
    <property type="match status" value="1"/>
</dbReference>
<sequence>MSIQTNTVLFLMGPTASGKTDLAIALSKQFPARLISVDSALIYKGMDIGTAKPNAETLKKYPHHLINIRNPEESYSAHDFAKDAKAQIKIAFEKGETPILVGGTSFYFNALEHGLSTLPESTPESREKFNQLLQEKGVTALHHDLEKIDPQSAQRIHPNDAQRITRALEVFDISKKTLSQLQGNKQAGLIHPIKKIILMPPRPELHARIERRFLSMINNDFLTEVKALKTNPNLHPDLPAIRCVGYRQAWQYLNNEINQAEMIEQAIIATRQLCKRQSTWLRNEKDALTLETPIIAKVLEFLEK</sequence>
<dbReference type="GO" id="GO:0005524">
    <property type="term" value="F:ATP binding"/>
    <property type="evidence" value="ECO:0007669"/>
    <property type="project" value="UniProtKB-KW"/>
</dbReference>
<organism evidence="10">
    <name type="scientific">hydrothermal vent metagenome</name>
    <dbReference type="NCBI Taxonomy" id="652676"/>
    <lineage>
        <taxon>unclassified sequences</taxon>
        <taxon>metagenomes</taxon>
        <taxon>ecological metagenomes</taxon>
    </lineage>
</organism>
<comment type="cofactor">
    <cofactor evidence="1">
        <name>Mg(2+)</name>
        <dbReference type="ChEBI" id="CHEBI:18420"/>
    </cofactor>
</comment>